<evidence type="ECO:0000256" key="3">
    <source>
        <dbReference type="ARBA" id="ARBA00023098"/>
    </source>
</evidence>
<proteinExistence type="predicted"/>
<feature type="domain" description="PNPLA" evidence="6">
    <location>
        <begin position="40"/>
        <end position="230"/>
    </location>
</feature>
<evidence type="ECO:0000256" key="2">
    <source>
        <dbReference type="ARBA" id="ARBA00022963"/>
    </source>
</evidence>
<dbReference type="InterPro" id="IPR016035">
    <property type="entry name" value="Acyl_Trfase/lysoPLipase"/>
</dbReference>
<dbReference type="Proteomes" id="UP000317593">
    <property type="component" value="Unassembled WGS sequence"/>
</dbReference>
<name>A0A521BXH8_9BACT</name>
<keyword evidence="5" id="KW-0732">Signal</keyword>
<feature type="short sequence motif" description="DGA/G" evidence="4">
    <location>
        <begin position="217"/>
        <end position="219"/>
    </location>
</feature>
<evidence type="ECO:0000259" key="6">
    <source>
        <dbReference type="PROSITE" id="PS51635"/>
    </source>
</evidence>
<dbReference type="Gene3D" id="3.40.1090.10">
    <property type="entry name" value="Cytosolic phospholipase A2 catalytic domain"/>
    <property type="match status" value="2"/>
</dbReference>
<feature type="active site" description="Nucleophile" evidence="4">
    <location>
        <position position="73"/>
    </location>
</feature>
<evidence type="ECO:0000256" key="5">
    <source>
        <dbReference type="SAM" id="SignalP"/>
    </source>
</evidence>
<dbReference type="InterPro" id="IPR043864">
    <property type="entry name" value="Omp85-like_dom"/>
</dbReference>
<dbReference type="EMBL" id="FXTH01000004">
    <property type="protein sequence ID" value="SMO51888.1"/>
    <property type="molecule type" value="Genomic_DNA"/>
</dbReference>
<dbReference type="CDD" id="cd07205">
    <property type="entry name" value="Pat_PNPLA6_PNPLA7_NTE1_like"/>
    <property type="match status" value="1"/>
</dbReference>
<dbReference type="PROSITE" id="PS51635">
    <property type="entry name" value="PNPLA"/>
    <property type="match status" value="1"/>
</dbReference>
<keyword evidence="1 4" id="KW-0378">Hydrolase</keyword>
<dbReference type="Gene3D" id="2.40.160.50">
    <property type="entry name" value="membrane protein fhac: a member of the omp85/tpsb transporter family"/>
    <property type="match status" value="1"/>
</dbReference>
<evidence type="ECO:0000313" key="7">
    <source>
        <dbReference type="EMBL" id="SMO51888.1"/>
    </source>
</evidence>
<dbReference type="PANTHER" id="PTHR14226:SF76">
    <property type="entry name" value="NTE FAMILY PROTEIN RSSA"/>
    <property type="match status" value="1"/>
</dbReference>
<feature type="signal peptide" evidence="5">
    <location>
        <begin position="1"/>
        <end position="24"/>
    </location>
</feature>
<keyword evidence="2 4" id="KW-0442">Lipid degradation</keyword>
<keyword evidence="8" id="KW-1185">Reference proteome</keyword>
<dbReference type="SUPFAM" id="SSF52151">
    <property type="entry name" value="FabD/lysophospholipase-like"/>
    <property type="match status" value="1"/>
</dbReference>
<feature type="active site" description="Proton acceptor" evidence="4">
    <location>
        <position position="217"/>
    </location>
</feature>
<dbReference type="Pfam" id="PF01734">
    <property type="entry name" value="Patatin"/>
    <property type="match status" value="1"/>
</dbReference>
<dbReference type="AlphaFoldDB" id="A0A521BXH8"/>
<reference evidence="7 8" key="1">
    <citation type="submission" date="2017-05" db="EMBL/GenBank/DDBJ databases">
        <authorList>
            <person name="Varghese N."/>
            <person name="Submissions S."/>
        </authorList>
    </citation>
    <scope>NUCLEOTIDE SEQUENCE [LARGE SCALE GENOMIC DNA]</scope>
    <source>
        <strain evidence="7 8">DSM 21194</strain>
    </source>
</reference>
<dbReference type="Pfam" id="PF19143">
    <property type="entry name" value="Omp85_2"/>
    <property type="match status" value="1"/>
</dbReference>
<evidence type="ECO:0000313" key="8">
    <source>
        <dbReference type="Proteomes" id="UP000317593"/>
    </source>
</evidence>
<protein>
    <submittedName>
        <fullName evidence="7">NTE family protein</fullName>
    </submittedName>
</protein>
<dbReference type="GO" id="GO:0016042">
    <property type="term" value="P:lipid catabolic process"/>
    <property type="evidence" value="ECO:0007669"/>
    <property type="project" value="UniProtKB-UniRule"/>
</dbReference>
<dbReference type="GO" id="GO:0016787">
    <property type="term" value="F:hydrolase activity"/>
    <property type="evidence" value="ECO:0007669"/>
    <property type="project" value="UniProtKB-UniRule"/>
</dbReference>
<accession>A0A521BXH8</accession>
<evidence type="ECO:0000256" key="1">
    <source>
        <dbReference type="ARBA" id="ARBA00022801"/>
    </source>
</evidence>
<feature type="short sequence motif" description="GXGXXG" evidence="4">
    <location>
        <begin position="44"/>
        <end position="49"/>
    </location>
</feature>
<keyword evidence="3 4" id="KW-0443">Lipid metabolism</keyword>
<dbReference type="OrthoDB" id="9770965at2"/>
<dbReference type="PANTHER" id="PTHR14226">
    <property type="entry name" value="NEUROPATHY TARGET ESTERASE/SWISS CHEESE D.MELANOGASTER"/>
    <property type="match status" value="1"/>
</dbReference>
<feature type="chain" id="PRO_5021710675" evidence="5">
    <location>
        <begin position="25"/>
        <end position="740"/>
    </location>
</feature>
<dbReference type="RefSeq" id="WP_142713677.1">
    <property type="nucleotide sequence ID" value="NZ_FXTH01000004.1"/>
</dbReference>
<dbReference type="InterPro" id="IPR050301">
    <property type="entry name" value="NTE"/>
</dbReference>
<sequence>MISHRILALLTVCLLLGGSIPSLGQTSHTDSAPPPPKIGLALSGGGAKGFAHIGVLKVLEEAGIQADVVAGTSMGSIIGGLYAIGYTPAMLEELALTYDWETFFSNRSPREYQSIYQKTNPAQNLLTFPFRDGSVKLPRGLIKGQKIAMLLYRLTEPYHSVSDFRKLPIPFASIATDLATGEAVRMDRGYLPEAIRASIAIPSIFEPVTIDTSSYIDGGIARNIPASDARALGADIVITSDVSRPLSPVDSLHSFVDILWQSVGFTMKNSNEQQLALTDLHIQPNMEAYTTFDFDKAAELIKLGEQAAREMLPRIKTLAQATEKHSSLHFIPFIQQSDTLLIQRLNIEGANGYLRDRLKNSLRIKTPTRQSLEELEQKLNRIYNSGAFTDLISYRLQHLEGQEGYLLNIQVNTQNQQTVGLGARYDSHYKASLLFSGTFNKIFTAGDVLLADLRLGEQIQVRGTYILPLSFYPKTDLTLTGSASRLPIDIFNNEQRISTIDVEWLSFSPQLRIEIMPQLFMGIGPHFEVYNLNEAVGETLILDNISGLITAQVLLYGDSFDHTYFPSRGQKLLVKSELSESRWGSSRSFFQITADWESRIPVTDRFSLLARLTAGHTVNYSPVLPLHYHYYGGGAIPVSILEDRQFPVLGYDVQQLSGENIRALQLGTQLRIRKNAFLQVKWNAARLTNQTNWNLDPSDFQSGFGLSAGAQTIIGPVELTLMAPDMNGPYALRINVGYPF</sequence>
<evidence type="ECO:0000256" key="4">
    <source>
        <dbReference type="PROSITE-ProRule" id="PRU01161"/>
    </source>
</evidence>
<gene>
    <name evidence="7" type="ORF">SAMN06265218_104162</name>
</gene>
<dbReference type="InterPro" id="IPR002641">
    <property type="entry name" value="PNPLA_dom"/>
</dbReference>
<feature type="short sequence motif" description="GXSXG" evidence="4">
    <location>
        <begin position="71"/>
        <end position="75"/>
    </location>
</feature>
<organism evidence="7 8">
    <name type="scientific">Fodinibius sediminis</name>
    <dbReference type="NCBI Taxonomy" id="1214077"/>
    <lineage>
        <taxon>Bacteria</taxon>
        <taxon>Pseudomonadati</taxon>
        <taxon>Balneolota</taxon>
        <taxon>Balneolia</taxon>
        <taxon>Balneolales</taxon>
        <taxon>Balneolaceae</taxon>
        <taxon>Fodinibius</taxon>
    </lineage>
</organism>